<dbReference type="Pfam" id="PF00188">
    <property type="entry name" value="CAP"/>
    <property type="match status" value="1"/>
</dbReference>
<dbReference type="InterPro" id="IPR014044">
    <property type="entry name" value="CAP_dom"/>
</dbReference>
<dbReference type="PANTHER" id="PTHR31157:SF1">
    <property type="entry name" value="SCP DOMAIN-CONTAINING PROTEIN"/>
    <property type="match status" value="1"/>
</dbReference>
<dbReference type="InterPro" id="IPR035940">
    <property type="entry name" value="CAP_sf"/>
</dbReference>
<dbReference type="Gene3D" id="3.40.33.10">
    <property type="entry name" value="CAP"/>
    <property type="match status" value="1"/>
</dbReference>
<dbReference type="PANTHER" id="PTHR31157">
    <property type="entry name" value="SCP DOMAIN-CONTAINING PROTEIN"/>
    <property type="match status" value="1"/>
</dbReference>
<dbReference type="GO" id="GO:0009403">
    <property type="term" value="P:toxin biosynthetic process"/>
    <property type="evidence" value="ECO:0007669"/>
    <property type="project" value="InterPro"/>
</dbReference>
<feature type="transmembrane region" description="Helical" evidence="5">
    <location>
        <begin position="123"/>
        <end position="147"/>
    </location>
</feature>
<evidence type="ECO:0000256" key="2">
    <source>
        <dbReference type="ARBA" id="ARBA00022692"/>
    </source>
</evidence>
<dbReference type="InterPro" id="IPR003825">
    <property type="entry name" value="Colicin-V_CvpA"/>
</dbReference>
<feature type="domain" description="SCP" evidence="6">
    <location>
        <begin position="224"/>
        <end position="339"/>
    </location>
</feature>
<feature type="transmembrane region" description="Helical" evidence="5">
    <location>
        <begin position="82"/>
        <end position="103"/>
    </location>
</feature>
<evidence type="ECO:0000259" key="6">
    <source>
        <dbReference type="Pfam" id="PF00188"/>
    </source>
</evidence>
<gene>
    <name evidence="7" type="ORF">A2Z42_04325</name>
</gene>
<reference evidence="7 8" key="1">
    <citation type="journal article" date="2016" name="Nat. Commun.">
        <title>Thousands of microbial genomes shed light on interconnected biogeochemical processes in an aquifer system.</title>
        <authorList>
            <person name="Anantharaman K."/>
            <person name="Brown C.T."/>
            <person name="Hug L.A."/>
            <person name="Sharon I."/>
            <person name="Castelle C.J."/>
            <person name="Probst A.J."/>
            <person name="Thomas B.C."/>
            <person name="Singh A."/>
            <person name="Wilkins M.J."/>
            <person name="Karaoz U."/>
            <person name="Brodie E.L."/>
            <person name="Williams K.H."/>
            <person name="Hubbard S.S."/>
            <person name="Banfield J.F."/>
        </authorList>
    </citation>
    <scope>NUCLEOTIDE SEQUENCE [LARGE SCALE GENOMIC DNA]</scope>
</reference>
<dbReference type="SUPFAM" id="SSF55797">
    <property type="entry name" value="PR-1-like"/>
    <property type="match status" value="1"/>
</dbReference>
<dbReference type="CDD" id="cd05379">
    <property type="entry name" value="CAP_bacterial"/>
    <property type="match status" value="1"/>
</dbReference>
<feature type="transmembrane region" description="Helical" evidence="5">
    <location>
        <begin position="40"/>
        <end position="62"/>
    </location>
</feature>
<proteinExistence type="predicted"/>
<dbReference type="Proteomes" id="UP000176645">
    <property type="component" value="Unassembled WGS sequence"/>
</dbReference>
<accession>A0A1G1WL57</accession>
<evidence type="ECO:0000313" key="8">
    <source>
        <dbReference type="Proteomes" id="UP000176645"/>
    </source>
</evidence>
<comment type="caution">
    <text evidence="7">The sequence shown here is derived from an EMBL/GenBank/DDBJ whole genome shotgun (WGS) entry which is preliminary data.</text>
</comment>
<keyword evidence="3 5" id="KW-1133">Transmembrane helix</keyword>
<organism evidence="7 8">
    <name type="scientific">Candidatus Woykebacteria bacterium RBG_19FT_COMBO_43_10</name>
    <dbReference type="NCBI Taxonomy" id="1802598"/>
    <lineage>
        <taxon>Bacteria</taxon>
        <taxon>Candidatus Woykeibacteriota</taxon>
    </lineage>
</organism>
<evidence type="ECO:0000256" key="3">
    <source>
        <dbReference type="ARBA" id="ARBA00022989"/>
    </source>
</evidence>
<dbReference type="EMBL" id="MHCU01000013">
    <property type="protein sequence ID" value="OGY28110.1"/>
    <property type="molecule type" value="Genomic_DNA"/>
</dbReference>
<dbReference type="AlphaFoldDB" id="A0A1G1WL57"/>
<evidence type="ECO:0000256" key="1">
    <source>
        <dbReference type="ARBA" id="ARBA00004141"/>
    </source>
</evidence>
<name>A0A1G1WL57_9BACT</name>
<feature type="transmembrane region" description="Helical" evidence="5">
    <location>
        <begin position="12"/>
        <end position="34"/>
    </location>
</feature>
<sequence>MRSRDSGKSHERILGVQINFIDLIVLFFIVYFLWQGYQTGFVGGILNTLSTAISFVAAIFFYPDFGGFLENQLGWTENLALVAAFFIILIAVEIVLSLVFHQIYKVLAPFYININPLRVWDKILGLFPSVLVGVFLVSLFLLLPLILPVKENIREIVAASWWGKNVLTRALKYQPQVEAVLNRLPYKNLAYLITPQPLSDESIELNFPQEIRLVPDPESEQAMFDLVNKERRARGIKSVVWNDAVRKVARTHCLDMFERGYFSHYTPEGVSPFDRLDKAVIPYKAAGENLAYAPNAAIAHQGLMDSPGHKENILRPEFGQLGMGVIDGGINGKMFCQEYTD</sequence>
<keyword evidence="4 5" id="KW-0472">Membrane</keyword>
<evidence type="ECO:0000256" key="5">
    <source>
        <dbReference type="SAM" id="Phobius"/>
    </source>
</evidence>
<dbReference type="GO" id="GO:0016020">
    <property type="term" value="C:membrane"/>
    <property type="evidence" value="ECO:0007669"/>
    <property type="project" value="UniProtKB-SubCell"/>
</dbReference>
<protein>
    <recommendedName>
        <fullName evidence="6">SCP domain-containing protein</fullName>
    </recommendedName>
</protein>
<evidence type="ECO:0000313" key="7">
    <source>
        <dbReference type="EMBL" id="OGY28110.1"/>
    </source>
</evidence>
<comment type="subcellular location">
    <subcellularLocation>
        <location evidence="1">Membrane</location>
        <topology evidence="1">Multi-pass membrane protein</topology>
    </subcellularLocation>
</comment>
<evidence type="ECO:0000256" key="4">
    <source>
        <dbReference type="ARBA" id="ARBA00023136"/>
    </source>
</evidence>
<keyword evidence="2 5" id="KW-0812">Transmembrane</keyword>
<dbReference type="Pfam" id="PF02674">
    <property type="entry name" value="Colicin_V"/>
    <property type="match status" value="1"/>
</dbReference>